<keyword evidence="6" id="KW-0282">Flagellum</keyword>
<dbReference type="Pfam" id="PF16092">
    <property type="entry name" value="CFAP61_N"/>
    <property type="match status" value="1"/>
</dbReference>
<sequence>MTRILPKSFHDSRRIQALYVSFRHSHCPKLKIRRVVEEDNDDIVPILDRDSHRIKDIYGEYYISEMMRYPDGMRQLIVAEVDGLATGVLCLNRIVDIDVLNEYFELGPYRGLRKPHESDVIVMPDKVKTVSEILFHKESQELPDAGSILEEVEKIASNEHNIRPSIMRGRHSFKKTSGSNGMHKKVSINQSNEVLASPDDANSDDYGSDTSEVYRFKIVFRYRVLNTSNLAMQESPDSVSIKSTDSGLSRRDDDNDEPHESNHRMSVDDFESKLRQSIFAATIADLPTKGKSWGGKAEKPDSKASDSCETTVGVSKYYGEPNAFTMELFSMTPEIGERRAADYLGAAFECFPDRDFCVMLIPSTYHLFTFLQHFVRVPLRFNKDFPMVLYLAHRSTFLGSFKTREAVPFDRNDILEFLDGMPKKEAVLRDFDDSMRSGDQMESYIFLWEGSVVGLAILCLENDIDYLRSRYVVEDYVLIPNVSMHAHARLLHWVLMPIFSVDRRFFFRELMRLSSTSVVYYRLYENEASSLTRTHPLVSCLNVMIPVNPRKQIDYTYGHYEDNIPSDVILRKTEQKFSLFLMTAQMSMVTKSDVNTKFIIVGASDCGLAIAEHLAMWSDPCFMHFNNVTLVSVNGIPFERERNFLEYKMLPFRGRYCYEYRNHITARAWLNIVYGTMISIDRKDKYITIANMGTLSYDYLILTGGLQYQKPKFSEEIDAEKRGELKDFEIPSNCLMINDDKEASICFERFKHLINDGSEKYIVLYGHNIDCYCVLNVLLEYGIEASKITLIEPLSQICEDHDVAFLYDVEVDAAVIGALKETGTSVLAGWEITDWDVEEVGKEKLIRYLKVETKTETQKIPCDMLLNFNEKTICMKTFKAIAKAGLVFDGHLVIDPEYRTNDPFIFAAGTITKYSRKLGTEGWSHKYYNRIEVGETPFEMHNIISLYGKHNAMLNDVKLRYQNSLVPDLYSYFREPWATALFLDRFEGLQVQNRATLLSHTGVYGNSLIDDCLRALIKSKWEAMSKEDREIIKLKFLGSPYQETLENNLIDFLQYYENQLPMYCNPRKLRHLLSGIEDSPLFYNQ</sequence>
<gene>
    <name evidence="6" type="primary">LOC107268672</name>
</gene>
<dbReference type="GO" id="GO:0016491">
    <property type="term" value="F:oxidoreductase activity"/>
    <property type="evidence" value="ECO:0007669"/>
    <property type="project" value="InterPro"/>
</dbReference>
<feature type="region of interest" description="Disordered" evidence="1">
    <location>
        <begin position="233"/>
        <end position="267"/>
    </location>
</feature>
<dbReference type="SUPFAM" id="SSF51905">
    <property type="entry name" value="FAD/NAD(P)-binding domain"/>
    <property type="match status" value="1"/>
</dbReference>
<protein>
    <submittedName>
        <fullName evidence="6">Cilia- and flagella-associated protein 61 isoform X2</fullName>
    </submittedName>
</protein>
<dbReference type="GeneID" id="107268672"/>
<feature type="compositionally biased region" description="Polar residues" evidence="1">
    <location>
        <begin position="233"/>
        <end position="247"/>
    </location>
</feature>
<evidence type="ECO:0000259" key="4">
    <source>
        <dbReference type="Pfam" id="PF23150"/>
    </source>
</evidence>
<evidence type="ECO:0000259" key="3">
    <source>
        <dbReference type="Pfam" id="PF16092"/>
    </source>
</evidence>
<feature type="domain" description="FAD/NAD(P)-binding" evidence="2">
    <location>
        <begin position="597"/>
        <end position="912"/>
    </location>
</feature>
<dbReference type="PANTHER" id="PTHR21178">
    <property type="entry name" value="CILIA- AND FLAGELLA-ASSOCIATED PROTEIN 61"/>
    <property type="match status" value="1"/>
</dbReference>
<evidence type="ECO:0000256" key="1">
    <source>
        <dbReference type="SAM" id="MobiDB-lite"/>
    </source>
</evidence>
<evidence type="ECO:0000313" key="5">
    <source>
        <dbReference type="Proteomes" id="UP000694920"/>
    </source>
</evidence>
<dbReference type="InterPro" id="IPR038884">
    <property type="entry name" value="CFAP61"/>
</dbReference>
<feature type="compositionally biased region" description="Basic and acidic residues" evidence="1">
    <location>
        <begin position="248"/>
        <end position="267"/>
    </location>
</feature>
<name>A0AAJ7RIR8_CEPCN</name>
<dbReference type="Pfam" id="PF07992">
    <property type="entry name" value="Pyr_redox_2"/>
    <property type="match status" value="1"/>
</dbReference>
<reference evidence="6" key="1">
    <citation type="submission" date="2025-08" db="UniProtKB">
        <authorList>
            <consortium name="RefSeq"/>
        </authorList>
    </citation>
    <scope>IDENTIFICATION</scope>
</reference>
<dbReference type="InterPro" id="IPR036188">
    <property type="entry name" value="FAD/NAD-bd_sf"/>
</dbReference>
<feature type="domain" description="Cilia- and flagella-associated protein 61 N-terminal" evidence="3">
    <location>
        <begin position="9"/>
        <end position="115"/>
    </location>
</feature>
<accession>A0AAJ7RIR8</accession>
<dbReference type="AlphaFoldDB" id="A0AAJ7RIR8"/>
<proteinExistence type="predicted"/>
<dbReference type="InterPro" id="IPR056299">
    <property type="entry name" value="CFAP61_dimer"/>
</dbReference>
<evidence type="ECO:0000313" key="6">
    <source>
        <dbReference type="RefSeq" id="XP_024941679.1"/>
    </source>
</evidence>
<dbReference type="PANTHER" id="PTHR21178:SF8">
    <property type="entry name" value="CILIA- AND FLAGELLA-ASSOCIATED PROTEIN 61"/>
    <property type="match status" value="1"/>
</dbReference>
<dbReference type="InterPro" id="IPR023753">
    <property type="entry name" value="FAD/NAD-binding_dom"/>
</dbReference>
<dbReference type="RefSeq" id="XP_024941679.1">
    <property type="nucleotide sequence ID" value="XM_025085911.1"/>
</dbReference>
<dbReference type="Proteomes" id="UP000694920">
    <property type="component" value="Unplaced"/>
</dbReference>
<keyword evidence="6" id="KW-0969">Cilium</keyword>
<feature type="domain" description="CFAP61 dimerisation" evidence="4">
    <location>
        <begin position="933"/>
        <end position="981"/>
    </location>
</feature>
<evidence type="ECO:0000259" key="2">
    <source>
        <dbReference type="Pfam" id="PF07992"/>
    </source>
</evidence>
<keyword evidence="6" id="KW-0966">Cell projection</keyword>
<keyword evidence="5" id="KW-1185">Reference proteome</keyword>
<dbReference type="Gene3D" id="3.50.50.60">
    <property type="entry name" value="FAD/NAD(P)-binding domain"/>
    <property type="match status" value="2"/>
</dbReference>
<organism evidence="5 6">
    <name type="scientific">Cephus cinctus</name>
    <name type="common">Wheat stem sawfly</name>
    <dbReference type="NCBI Taxonomy" id="211228"/>
    <lineage>
        <taxon>Eukaryota</taxon>
        <taxon>Metazoa</taxon>
        <taxon>Ecdysozoa</taxon>
        <taxon>Arthropoda</taxon>
        <taxon>Hexapoda</taxon>
        <taxon>Insecta</taxon>
        <taxon>Pterygota</taxon>
        <taxon>Neoptera</taxon>
        <taxon>Endopterygota</taxon>
        <taxon>Hymenoptera</taxon>
        <taxon>Cephoidea</taxon>
        <taxon>Cephidae</taxon>
        <taxon>Cephus</taxon>
    </lineage>
</organism>
<dbReference type="InterPro" id="IPR032151">
    <property type="entry name" value="CFAP61_N"/>
</dbReference>
<dbReference type="Pfam" id="PF23150">
    <property type="entry name" value="CFAP61_dimer"/>
    <property type="match status" value="1"/>
</dbReference>